<feature type="compositionally biased region" description="Basic and acidic residues" evidence="1">
    <location>
        <begin position="1046"/>
        <end position="1057"/>
    </location>
</feature>
<evidence type="ECO:0000256" key="1">
    <source>
        <dbReference type="SAM" id="MobiDB-lite"/>
    </source>
</evidence>
<feature type="region of interest" description="Disordered" evidence="1">
    <location>
        <begin position="1030"/>
        <end position="1058"/>
    </location>
</feature>
<dbReference type="GeneID" id="117238739"/>
<reference evidence="3" key="1">
    <citation type="submission" date="2025-08" db="UniProtKB">
        <authorList>
            <consortium name="RefSeq"/>
        </authorList>
    </citation>
    <scope>IDENTIFICATION</scope>
    <source>
        <tissue evidence="3">Muscle</tissue>
    </source>
</reference>
<gene>
    <name evidence="3" type="primary">LOC117238739</name>
</gene>
<name>A0A6J3L6Z5_9HYME</name>
<dbReference type="RefSeq" id="XP_033359784.1">
    <property type="nucleotide sequence ID" value="XM_033503893.1"/>
</dbReference>
<evidence type="ECO:0000313" key="2">
    <source>
        <dbReference type="Proteomes" id="UP000504631"/>
    </source>
</evidence>
<keyword evidence="2" id="KW-1185">Reference proteome</keyword>
<dbReference type="KEGG" id="bvk:117238739"/>
<evidence type="ECO:0000313" key="3">
    <source>
        <dbReference type="RefSeq" id="XP_033359784.1"/>
    </source>
</evidence>
<protein>
    <submittedName>
        <fullName evidence="3">Uncharacterized protein LOC117238739</fullName>
    </submittedName>
</protein>
<accession>A0A6J3L6Z5</accession>
<organism evidence="2 3">
    <name type="scientific">Bombus vosnesenskii</name>
    <dbReference type="NCBI Taxonomy" id="207650"/>
    <lineage>
        <taxon>Eukaryota</taxon>
        <taxon>Metazoa</taxon>
        <taxon>Ecdysozoa</taxon>
        <taxon>Arthropoda</taxon>
        <taxon>Hexapoda</taxon>
        <taxon>Insecta</taxon>
        <taxon>Pterygota</taxon>
        <taxon>Neoptera</taxon>
        <taxon>Endopterygota</taxon>
        <taxon>Hymenoptera</taxon>
        <taxon>Apocrita</taxon>
        <taxon>Aculeata</taxon>
        <taxon>Apoidea</taxon>
        <taxon>Anthophila</taxon>
        <taxon>Apidae</taxon>
        <taxon>Bombus</taxon>
        <taxon>Pyrobombus</taxon>
    </lineage>
</organism>
<dbReference type="Proteomes" id="UP000504631">
    <property type="component" value="Unplaced"/>
</dbReference>
<proteinExistence type="predicted"/>
<sequence>MNQSCISNNGVLGFAKLGPCFDRIKPLLGPSLENRIRAMLEEFVCESNSDCAKRFPRVKKFLNMVAAWTDRLDVSAKDTDIRQEMIKHTIEFLLKDGLVTQFADPAILNRGSNKLDADSLAAEQNALKTMNVWRFINEKDYWLCQDCATATCVHPETSRQIYQCRKQRSGSDLDVEVGSISQESSTVYSSCRTNSICSSVCNRTIESTKSQVKINCRNFEVILEPNGNIVNSRKNISNTFDNTSCCSRRENLKKFGLKVKFDCDTKFVQTETSRKNLNFIFKASASTLNPLKEASDTKCDRKFAQTQTSQKNINFIFTANPSTSNHPKEASDTKGDAKFAHAQTSERNINFIFEASPGTLNAPKGTSDISNFPKPSPRRKYLKSSDAKAKCDCDRTKSSKKPKLKIYIHRTTSTSRSKVRSPLNVSNLSLPCKSSQLIVRLFEADPSLSDSCLILMRKRFEKDINNACSCMNDILKKLDDSTIKRLHLNCEIRPGRVDLNLSCKNGESSKIRWFLARVPTCSNVHKRVSYTGSVESRENPRDRRGEPRRSMELPVNAGCCEDVAKRSGEFEERRVAFYSVCSNHSLMEAKQSSTLGNEIEKEEKKKQLNLAWAGEGEKQMEFVLSSGLINSQDKDTVTSAETGIERPGKYNNEISDKKLYQSTSLNREKEGKEQCRTEEVVDVNKEIEICDDGFVEDSIQDSENHLIQLYDIKCDCSLDSFEEGVFRKGYSTTRGCNPEECFCDAFCTSDRIVDHSSSETKDLDNKNTKVEGSCHLNEDALKLQVSTSQTRKNNSKLEDRISKDTSCLGIEKEVARKEERVFELKQNIFRMENASKEEISSLGFKEREKVILKVEEKYSADSICASNSSFMELSCDTKCSCCGEDLPNLSSVEKINVEANKRSTCANKTLANLNDHETLNLIVTENATTSEAVRESSNLHYLEFKMAPNVHIESNTTSIRDQSSTVTDNNSTDFSQKCLGNCEKNSIESPCDQETTFIDNPPNFSTYSKVKDSPITESLFVFCNSNMKQFSSTSNSSTDEECSPNENHRARSQEIGKSRSPCRRVIPTKCHRKSIYSITCKPSYSMRNVPRVNCAKHSSKEKTNEKDVPIVPRYKNRLWRGPMAPGSLCSSFPAIDRIKYLIRKKLRKLLLEERDKGTSTSKTFLRNDRYLVSISSGKLNGGRIIRESCSSTRCPFTTRNRYEARGEAEKTFTEGSCLGKDKNIFGDIIKARCQRMIQGNDILKRIRMANVSRSQKYDSKLTDTQDFIGERGETIRRSKWKGRNGERFLVNSPWNNKEQKNRSSIMSLNSTRMFLLKDDGDHFLSQKLVRQKHRDLKEQGRIKNLSTDIKSMRNYARRSYYERGFSGSSYKRKENRKGMDAEDKTCYDKLRSFEERLSKLERRRDEENNFVNFLSDYEKRVNELDADFRLKLLQYVTLCRSVKNSLMKRLRPDDVYEVNSSSV</sequence>